<organism evidence="1 2">
    <name type="scientific">Kitasatospora purpeofusca</name>
    <dbReference type="NCBI Taxonomy" id="67352"/>
    <lineage>
        <taxon>Bacteria</taxon>
        <taxon>Bacillati</taxon>
        <taxon>Actinomycetota</taxon>
        <taxon>Actinomycetes</taxon>
        <taxon>Kitasatosporales</taxon>
        <taxon>Streptomycetaceae</taxon>
        <taxon>Kitasatospora</taxon>
    </lineage>
</organism>
<gene>
    <name evidence="1" type="ORF">OHA16_32185</name>
</gene>
<reference evidence="1" key="1">
    <citation type="submission" date="2022-10" db="EMBL/GenBank/DDBJ databases">
        <title>The complete genomes of actinobacterial strains from the NBC collection.</title>
        <authorList>
            <person name="Joergensen T.S."/>
            <person name="Alvarez Arevalo M."/>
            <person name="Sterndorff E.B."/>
            <person name="Faurdal D."/>
            <person name="Vuksanovic O."/>
            <person name="Mourched A.-S."/>
            <person name="Charusanti P."/>
            <person name="Shaw S."/>
            <person name="Blin K."/>
            <person name="Weber T."/>
        </authorList>
    </citation>
    <scope>NUCLEOTIDE SEQUENCE</scope>
    <source>
        <strain evidence="1">NBC_00222</strain>
    </source>
</reference>
<keyword evidence="2" id="KW-1185">Reference proteome</keyword>
<evidence type="ECO:0008006" key="3">
    <source>
        <dbReference type="Google" id="ProtNLM"/>
    </source>
</evidence>
<proteinExistence type="predicted"/>
<evidence type="ECO:0000313" key="2">
    <source>
        <dbReference type="Proteomes" id="UP001432222"/>
    </source>
</evidence>
<sequence>MGPDHDSDWFWEVLDATRPRLSALESWLESQPRDVLEAFALAYESAAESLADFSEGVSVDGDVWSEDSTEDLCMWVVGQGHGLWNSVVAGDLPLEEVARMYLGRAPLLPEGVAPWDGEVSDPEHRGYQSPGAIVHGVYRTRFAEELHERLAGM</sequence>
<dbReference type="RefSeq" id="WP_328957773.1">
    <property type="nucleotide sequence ID" value="NZ_CP108110.1"/>
</dbReference>
<evidence type="ECO:0000313" key="1">
    <source>
        <dbReference type="EMBL" id="WUQ87213.1"/>
    </source>
</evidence>
<protein>
    <recommendedName>
        <fullName evidence="3">DUF4240 domain-containing protein</fullName>
    </recommendedName>
</protein>
<dbReference type="EMBL" id="CP108110">
    <property type="protein sequence ID" value="WUQ87213.1"/>
    <property type="molecule type" value="Genomic_DNA"/>
</dbReference>
<dbReference type="Proteomes" id="UP001432222">
    <property type="component" value="Chromosome"/>
</dbReference>
<accession>A0ABZ1U7W7</accession>
<name>A0ABZ1U7W7_9ACTN</name>